<dbReference type="RefSeq" id="WP_320686154.1">
    <property type="nucleotide sequence ID" value="NZ_JAXBLV010000110.1"/>
</dbReference>
<gene>
    <name evidence="6 7" type="primary">rsmH</name>
    <name evidence="7" type="ORF">R5W23_000373</name>
</gene>
<dbReference type="EC" id="2.1.1.199" evidence="6"/>
<dbReference type="GO" id="GO:0008168">
    <property type="term" value="F:methyltransferase activity"/>
    <property type="evidence" value="ECO:0007669"/>
    <property type="project" value="UniProtKB-KW"/>
</dbReference>
<reference evidence="8" key="1">
    <citation type="journal article" date="2023" name="Mar. Drugs">
        <title>Gemmata algarum, a Novel Planctomycete Isolated from an Algal Mat, Displays Antimicrobial Activity.</title>
        <authorList>
            <person name="Kumar G."/>
            <person name="Kallscheuer N."/>
            <person name="Kashif M."/>
            <person name="Ahamad S."/>
            <person name="Jagadeeshwari U."/>
            <person name="Pannikurungottu S."/>
            <person name="Haufschild T."/>
            <person name="Kabuu M."/>
            <person name="Sasikala C."/>
            <person name="Jogler C."/>
            <person name="Ramana C."/>
        </authorList>
    </citation>
    <scope>NUCLEOTIDE SEQUENCE [LARGE SCALE GENOMIC DNA]</scope>
    <source>
        <strain evidence="8">JC673</strain>
    </source>
</reference>
<comment type="function">
    <text evidence="6">Specifically methylates the N4 position of cytidine in position 1402 (C1402) of 16S rRNA.</text>
</comment>
<evidence type="ECO:0000256" key="2">
    <source>
        <dbReference type="ARBA" id="ARBA00022552"/>
    </source>
</evidence>
<evidence type="ECO:0000256" key="5">
    <source>
        <dbReference type="ARBA" id="ARBA00022691"/>
    </source>
</evidence>
<keyword evidence="5 6" id="KW-0949">S-adenosyl-L-methionine</keyword>
<evidence type="ECO:0000256" key="6">
    <source>
        <dbReference type="HAMAP-Rule" id="MF_01007"/>
    </source>
</evidence>
<accession>A0ABU5EW44</accession>
<dbReference type="PANTHER" id="PTHR11265">
    <property type="entry name" value="S-ADENOSYL-METHYLTRANSFERASE MRAW"/>
    <property type="match status" value="1"/>
</dbReference>
<dbReference type="NCBIfam" id="TIGR00006">
    <property type="entry name" value="16S rRNA (cytosine(1402)-N(4))-methyltransferase RsmH"/>
    <property type="match status" value="1"/>
</dbReference>
<dbReference type="Pfam" id="PF01795">
    <property type="entry name" value="Methyltransf_5"/>
    <property type="match status" value="1"/>
</dbReference>
<dbReference type="PIRSF" id="PIRSF004486">
    <property type="entry name" value="MraW"/>
    <property type="match status" value="1"/>
</dbReference>
<sequence>MSADRLPVHVSVLPAETLALLDPRPGETWVDCTTGGAGHTRLIAERIGPAGRVLALDQDPTMLALARPLVAGLPVELVHANFDQLAEVLAARGIAAVDGVLADLGFSSDQLAERARGLSFRDDGPLDMRLDPTSGSTAADMVNSLSEGALADVFWEYGEERHSRRVAKKIAARRAERPFATTADLASVVRSCVPRSGSIDPATRVFQALRIAVNDELGSLDRLLAVLPTVVKPGGRAGIISFHSLEDRRVKHVLRTEGVWRPLTKKPVEAGDEEVARNPRARSAKLRAATRIG</sequence>
<dbReference type="InterPro" id="IPR029063">
    <property type="entry name" value="SAM-dependent_MTases_sf"/>
</dbReference>
<comment type="catalytic activity">
    <reaction evidence="6">
        <text>cytidine(1402) in 16S rRNA + S-adenosyl-L-methionine = N(4)-methylcytidine(1402) in 16S rRNA + S-adenosyl-L-homocysteine + H(+)</text>
        <dbReference type="Rhea" id="RHEA:42928"/>
        <dbReference type="Rhea" id="RHEA-COMP:10286"/>
        <dbReference type="Rhea" id="RHEA-COMP:10287"/>
        <dbReference type="ChEBI" id="CHEBI:15378"/>
        <dbReference type="ChEBI" id="CHEBI:57856"/>
        <dbReference type="ChEBI" id="CHEBI:59789"/>
        <dbReference type="ChEBI" id="CHEBI:74506"/>
        <dbReference type="ChEBI" id="CHEBI:82748"/>
        <dbReference type="EC" id="2.1.1.199"/>
    </reaction>
</comment>
<evidence type="ECO:0000313" key="7">
    <source>
        <dbReference type="EMBL" id="MDY3559381.1"/>
    </source>
</evidence>
<dbReference type="Gene3D" id="3.40.50.150">
    <property type="entry name" value="Vaccinia Virus protein VP39"/>
    <property type="match status" value="1"/>
</dbReference>
<dbReference type="CDD" id="cd02440">
    <property type="entry name" value="AdoMet_MTases"/>
    <property type="match status" value="1"/>
</dbReference>
<comment type="caution">
    <text evidence="7">The sequence shown here is derived from an EMBL/GenBank/DDBJ whole genome shotgun (WGS) entry which is preliminary data.</text>
</comment>
<dbReference type="GO" id="GO:0032259">
    <property type="term" value="P:methylation"/>
    <property type="evidence" value="ECO:0007669"/>
    <property type="project" value="UniProtKB-KW"/>
</dbReference>
<dbReference type="PANTHER" id="PTHR11265:SF0">
    <property type="entry name" value="12S RRNA N4-METHYLCYTIDINE METHYLTRANSFERASE"/>
    <property type="match status" value="1"/>
</dbReference>
<proteinExistence type="inferred from homology"/>
<keyword evidence="8" id="KW-1185">Reference proteome</keyword>
<evidence type="ECO:0000256" key="3">
    <source>
        <dbReference type="ARBA" id="ARBA00022603"/>
    </source>
</evidence>
<dbReference type="SUPFAM" id="SSF81799">
    <property type="entry name" value="Putative methyltransferase TM0872, insert domain"/>
    <property type="match status" value="1"/>
</dbReference>
<keyword evidence="6" id="KW-0963">Cytoplasm</keyword>
<keyword evidence="2 6" id="KW-0698">rRNA processing</keyword>
<dbReference type="SUPFAM" id="SSF53335">
    <property type="entry name" value="S-adenosyl-L-methionine-dependent methyltransferases"/>
    <property type="match status" value="1"/>
</dbReference>
<dbReference type="EMBL" id="JAXBLV010000110">
    <property type="protein sequence ID" value="MDY3559381.1"/>
    <property type="molecule type" value="Genomic_DNA"/>
</dbReference>
<comment type="subcellular location">
    <subcellularLocation>
        <location evidence="6">Cytoplasm</location>
    </subcellularLocation>
</comment>
<dbReference type="Proteomes" id="UP001272242">
    <property type="component" value="Unassembled WGS sequence"/>
</dbReference>
<feature type="binding site" evidence="6">
    <location>
        <begin position="37"/>
        <end position="39"/>
    </location>
    <ligand>
        <name>S-adenosyl-L-methionine</name>
        <dbReference type="ChEBI" id="CHEBI:59789"/>
    </ligand>
</feature>
<dbReference type="InterPro" id="IPR023397">
    <property type="entry name" value="SAM-dep_MeTrfase_MraW_recog"/>
</dbReference>
<evidence type="ECO:0000256" key="4">
    <source>
        <dbReference type="ARBA" id="ARBA00022679"/>
    </source>
</evidence>
<evidence type="ECO:0000313" key="8">
    <source>
        <dbReference type="Proteomes" id="UP001272242"/>
    </source>
</evidence>
<dbReference type="Gene3D" id="1.10.150.170">
    <property type="entry name" value="Putative methyltransferase TM0872, insert domain"/>
    <property type="match status" value="1"/>
</dbReference>
<keyword evidence="3 6" id="KW-0489">Methyltransferase</keyword>
<feature type="binding site" evidence="6">
    <location>
        <position position="57"/>
    </location>
    <ligand>
        <name>S-adenosyl-L-methionine</name>
        <dbReference type="ChEBI" id="CHEBI:59789"/>
    </ligand>
</feature>
<organism evidence="7 8">
    <name type="scientific">Gemmata algarum</name>
    <dbReference type="NCBI Taxonomy" id="2975278"/>
    <lineage>
        <taxon>Bacteria</taxon>
        <taxon>Pseudomonadati</taxon>
        <taxon>Planctomycetota</taxon>
        <taxon>Planctomycetia</taxon>
        <taxon>Gemmatales</taxon>
        <taxon>Gemmataceae</taxon>
        <taxon>Gemmata</taxon>
    </lineage>
</organism>
<protein>
    <recommendedName>
        <fullName evidence="6">Ribosomal RNA small subunit methyltransferase H</fullName>
        <ecNumber evidence="6">2.1.1.199</ecNumber>
    </recommendedName>
    <alternativeName>
        <fullName evidence="6">16S rRNA m(4)C1402 methyltransferase</fullName>
    </alternativeName>
    <alternativeName>
        <fullName evidence="6">rRNA (cytosine-N(4)-)-methyltransferase RsmH</fullName>
    </alternativeName>
</protein>
<dbReference type="HAMAP" id="MF_01007">
    <property type="entry name" value="16SrRNA_methyltr_H"/>
    <property type="match status" value="1"/>
</dbReference>
<feature type="binding site" evidence="6">
    <location>
        <position position="82"/>
    </location>
    <ligand>
        <name>S-adenosyl-L-methionine</name>
        <dbReference type="ChEBI" id="CHEBI:59789"/>
    </ligand>
</feature>
<comment type="similarity">
    <text evidence="1 6">Belongs to the methyltransferase superfamily. RsmH family.</text>
</comment>
<name>A0ABU5EW44_9BACT</name>
<dbReference type="InterPro" id="IPR002903">
    <property type="entry name" value="RsmH"/>
</dbReference>
<feature type="binding site" evidence="6">
    <location>
        <position position="110"/>
    </location>
    <ligand>
        <name>S-adenosyl-L-methionine</name>
        <dbReference type="ChEBI" id="CHEBI:59789"/>
    </ligand>
</feature>
<keyword evidence="4 6" id="KW-0808">Transferase</keyword>
<evidence type="ECO:0000256" key="1">
    <source>
        <dbReference type="ARBA" id="ARBA00010396"/>
    </source>
</evidence>
<feature type="binding site" evidence="6">
    <location>
        <position position="103"/>
    </location>
    <ligand>
        <name>S-adenosyl-L-methionine</name>
        <dbReference type="ChEBI" id="CHEBI:59789"/>
    </ligand>
</feature>